<proteinExistence type="predicted"/>
<keyword evidence="3" id="KW-1185">Reference proteome</keyword>
<sequence>MTVTQRLYRLTHTTLTRIHQHHYPNPPKALQITKTPHPLVTLENLTSFAAGVFLHEHETIPLPISDTSPRLTTKEVTKKCNVLEWEAKLSGRNPHLNDSLQQEKEVLDQEEPPLPTSLAGVIFVSTTSSGTTTSMDESNVDRDQERDTDSITVTANKGSATEEDEKITSFLFARYEPSIPELQARLKTDLFPPPAPPLPNQPTSDREDPDSLTSVPFRIQKLIESRGVTRIWLCGTDPAFRRHHLMSTHLGLLEQEVLQWKSDKTHHGAKDKNKVKEKEKEKEERVSGVVTAHTVPLRFPGMVQFLIKNGFKGGDLIKTSEDKAFYWKEIK</sequence>
<evidence type="ECO:0000313" key="2">
    <source>
        <dbReference type="EMBL" id="KAG0274541.1"/>
    </source>
</evidence>
<dbReference type="Proteomes" id="UP001194580">
    <property type="component" value="Unassembled WGS sequence"/>
</dbReference>
<name>A0AAD4DCV7_9FUNG</name>
<feature type="compositionally biased region" description="Basic and acidic residues" evidence="1">
    <location>
        <begin position="139"/>
        <end position="148"/>
    </location>
</feature>
<comment type="caution">
    <text evidence="2">The sequence shown here is derived from an EMBL/GenBank/DDBJ whole genome shotgun (WGS) entry which is preliminary data.</text>
</comment>
<accession>A0AAD4DCV7</accession>
<organism evidence="2 3">
    <name type="scientific">Linnemannia exigua</name>
    <dbReference type="NCBI Taxonomy" id="604196"/>
    <lineage>
        <taxon>Eukaryota</taxon>
        <taxon>Fungi</taxon>
        <taxon>Fungi incertae sedis</taxon>
        <taxon>Mucoromycota</taxon>
        <taxon>Mortierellomycotina</taxon>
        <taxon>Mortierellomycetes</taxon>
        <taxon>Mortierellales</taxon>
        <taxon>Mortierellaceae</taxon>
        <taxon>Linnemannia</taxon>
    </lineage>
</organism>
<dbReference type="AlphaFoldDB" id="A0AAD4DCV7"/>
<evidence type="ECO:0000256" key="1">
    <source>
        <dbReference type="SAM" id="MobiDB-lite"/>
    </source>
</evidence>
<feature type="compositionally biased region" description="Basic and acidic residues" evidence="1">
    <location>
        <begin position="263"/>
        <end position="286"/>
    </location>
</feature>
<feature type="compositionally biased region" description="Pro residues" evidence="1">
    <location>
        <begin position="191"/>
        <end position="200"/>
    </location>
</feature>
<feature type="region of interest" description="Disordered" evidence="1">
    <location>
        <begin position="189"/>
        <end position="212"/>
    </location>
</feature>
<dbReference type="EMBL" id="JAAAIL010000590">
    <property type="protein sequence ID" value="KAG0274541.1"/>
    <property type="molecule type" value="Genomic_DNA"/>
</dbReference>
<gene>
    <name evidence="2" type="ORF">BGZ95_009681</name>
</gene>
<evidence type="ECO:0000313" key="3">
    <source>
        <dbReference type="Proteomes" id="UP001194580"/>
    </source>
</evidence>
<reference evidence="2" key="1">
    <citation type="journal article" date="2020" name="Fungal Divers.">
        <title>Resolving the Mortierellaceae phylogeny through synthesis of multi-gene phylogenetics and phylogenomics.</title>
        <authorList>
            <person name="Vandepol N."/>
            <person name="Liber J."/>
            <person name="Desiro A."/>
            <person name="Na H."/>
            <person name="Kennedy M."/>
            <person name="Barry K."/>
            <person name="Grigoriev I.V."/>
            <person name="Miller A.N."/>
            <person name="O'Donnell K."/>
            <person name="Stajich J.E."/>
            <person name="Bonito G."/>
        </authorList>
    </citation>
    <scope>NUCLEOTIDE SEQUENCE</scope>
    <source>
        <strain evidence="2">NRRL 28262</strain>
    </source>
</reference>
<feature type="region of interest" description="Disordered" evidence="1">
    <location>
        <begin position="263"/>
        <end position="287"/>
    </location>
</feature>
<protein>
    <submittedName>
        <fullName evidence="2">Uncharacterized protein</fullName>
    </submittedName>
</protein>
<feature type="region of interest" description="Disordered" evidence="1">
    <location>
        <begin position="128"/>
        <end position="148"/>
    </location>
</feature>